<evidence type="ECO:0000256" key="1">
    <source>
        <dbReference type="ARBA" id="ARBA00010541"/>
    </source>
</evidence>
<comment type="similarity">
    <text evidence="1">Belongs to the peptidase S1C family.</text>
</comment>
<dbReference type="InterPro" id="IPR009003">
    <property type="entry name" value="Peptidase_S1_PA"/>
</dbReference>
<accession>A0A2H0WKT6</accession>
<dbReference type="Pfam" id="PF13365">
    <property type="entry name" value="Trypsin_2"/>
    <property type="match status" value="1"/>
</dbReference>
<dbReference type="InterPro" id="IPR051201">
    <property type="entry name" value="Chloro_Bact_Ser_Proteases"/>
</dbReference>
<dbReference type="InterPro" id="IPR036034">
    <property type="entry name" value="PDZ_sf"/>
</dbReference>
<keyword evidence="3" id="KW-0378">Hydrolase</keyword>
<comment type="caution">
    <text evidence="5">The sequence shown here is derived from an EMBL/GenBank/DDBJ whole genome shotgun (WGS) entry which is preliminary data.</text>
</comment>
<dbReference type="SUPFAM" id="SSF50156">
    <property type="entry name" value="PDZ domain-like"/>
    <property type="match status" value="1"/>
</dbReference>
<dbReference type="Gene3D" id="2.30.42.10">
    <property type="match status" value="1"/>
</dbReference>
<dbReference type="EMBL" id="PEZL01000038">
    <property type="protein sequence ID" value="PIS13282.1"/>
    <property type="molecule type" value="Genomic_DNA"/>
</dbReference>
<organism evidence="5 6">
    <name type="scientific">Candidatus Tagabacteria bacterium CG09_land_8_20_14_0_10_41_14</name>
    <dbReference type="NCBI Taxonomy" id="1975021"/>
    <lineage>
        <taxon>Bacteria</taxon>
        <taxon>Candidatus Tagaibacteriota</taxon>
    </lineage>
</organism>
<sequence length="423" mass="45722">MDQLNRSQFILLVLLVSFVTSVATGIVTATLVNQAPSPITQTISRVIEKATPSSNGGGEKEQSVIVVTEEDLIVNIVEDVSSAVVSVIATKDIPVIEQYFINPFEEDEFFREFFGPGFVPEFSIPQYRQKGTEKQQVSSGTGFFVSKDGFLLTNKHVVSDTKAEYSVIMNDGRQLPAEVLARDAIQDIAVLQVDGGDFNFIPLGDSKKAKVGQTVIAIGNALGEFQNTVSTGIISGLDRSIVATDGRGLTEYLQRIIQTDAAINPGNSGGPMLNLKGRVIGINTAMAQGAENVGFALPINLAKRDIEDIREFGEIRYAFLGVRYLIVTPNVKEEKGLSVDYGALLVKGSGGENAVMDNSPAVRADLREGDIILEFNGTKISQKITLAELINNSRVGQVVTLRVLRGEETLDIQVTLDEIPKTL</sequence>
<name>A0A2H0WKT6_9BACT</name>
<dbReference type="AlphaFoldDB" id="A0A2H0WKT6"/>
<dbReference type="InterPro" id="IPR001478">
    <property type="entry name" value="PDZ"/>
</dbReference>
<evidence type="ECO:0000259" key="4">
    <source>
        <dbReference type="SMART" id="SM00228"/>
    </source>
</evidence>
<evidence type="ECO:0000256" key="2">
    <source>
        <dbReference type="ARBA" id="ARBA00022670"/>
    </source>
</evidence>
<evidence type="ECO:0000313" key="6">
    <source>
        <dbReference type="Proteomes" id="UP000230353"/>
    </source>
</evidence>
<dbReference type="PANTHER" id="PTHR43343:SF3">
    <property type="entry name" value="PROTEASE DO-LIKE 8, CHLOROPLASTIC"/>
    <property type="match status" value="1"/>
</dbReference>
<reference evidence="6" key="1">
    <citation type="submission" date="2017-09" db="EMBL/GenBank/DDBJ databases">
        <title>Depth-based differentiation of microbial function through sediment-hosted aquifers and enrichment of novel symbionts in the deep terrestrial subsurface.</title>
        <authorList>
            <person name="Probst A.J."/>
            <person name="Ladd B."/>
            <person name="Jarett J.K."/>
            <person name="Geller-Mcgrath D.E."/>
            <person name="Sieber C.M.K."/>
            <person name="Emerson J.B."/>
            <person name="Anantharaman K."/>
            <person name="Thomas B.C."/>
            <person name="Malmstrom R."/>
            <person name="Stieglmeier M."/>
            <person name="Klingl A."/>
            <person name="Woyke T."/>
            <person name="Ryan C.M."/>
            <person name="Banfield J.F."/>
        </authorList>
    </citation>
    <scope>NUCLEOTIDE SEQUENCE [LARGE SCALE GENOMIC DNA]</scope>
</reference>
<proteinExistence type="inferred from homology"/>
<dbReference type="GO" id="GO:0004252">
    <property type="term" value="F:serine-type endopeptidase activity"/>
    <property type="evidence" value="ECO:0007669"/>
    <property type="project" value="InterPro"/>
</dbReference>
<dbReference type="SUPFAM" id="SSF50494">
    <property type="entry name" value="Trypsin-like serine proteases"/>
    <property type="match status" value="1"/>
</dbReference>
<dbReference type="Pfam" id="PF13180">
    <property type="entry name" value="PDZ_2"/>
    <property type="match status" value="1"/>
</dbReference>
<dbReference type="Gene3D" id="2.40.10.10">
    <property type="entry name" value="Trypsin-like serine proteases"/>
    <property type="match status" value="2"/>
</dbReference>
<dbReference type="SMART" id="SM00228">
    <property type="entry name" value="PDZ"/>
    <property type="match status" value="1"/>
</dbReference>
<dbReference type="PANTHER" id="PTHR43343">
    <property type="entry name" value="PEPTIDASE S12"/>
    <property type="match status" value="1"/>
</dbReference>
<feature type="domain" description="PDZ" evidence="4">
    <location>
        <begin position="333"/>
        <end position="407"/>
    </location>
</feature>
<dbReference type="PRINTS" id="PR00834">
    <property type="entry name" value="PROTEASES2C"/>
</dbReference>
<protein>
    <recommendedName>
        <fullName evidence="4">PDZ domain-containing protein</fullName>
    </recommendedName>
</protein>
<gene>
    <name evidence="5" type="ORF">COT67_02680</name>
</gene>
<dbReference type="GO" id="GO:0006508">
    <property type="term" value="P:proteolysis"/>
    <property type="evidence" value="ECO:0007669"/>
    <property type="project" value="UniProtKB-KW"/>
</dbReference>
<evidence type="ECO:0000256" key="3">
    <source>
        <dbReference type="ARBA" id="ARBA00022801"/>
    </source>
</evidence>
<evidence type="ECO:0000313" key="5">
    <source>
        <dbReference type="EMBL" id="PIS13282.1"/>
    </source>
</evidence>
<dbReference type="InterPro" id="IPR043504">
    <property type="entry name" value="Peptidase_S1_PA_chymotrypsin"/>
</dbReference>
<dbReference type="InterPro" id="IPR001940">
    <property type="entry name" value="Peptidase_S1C"/>
</dbReference>
<keyword evidence="2" id="KW-0645">Protease</keyword>
<dbReference type="Proteomes" id="UP000230353">
    <property type="component" value="Unassembled WGS sequence"/>
</dbReference>